<dbReference type="KEGG" id="vg:26049125"/>
<name>A0A0N9QXC7_9VIRU</name>
<keyword evidence="2" id="KW-1185">Reference proteome</keyword>
<dbReference type="EMBL" id="KT820662">
    <property type="protein sequence ID" value="ALH23164.1"/>
    <property type="molecule type" value="Genomic_DNA"/>
</dbReference>
<reference evidence="1 2" key="1">
    <citation type="journal article" date="2015" name="Genome Announc.">
        <title>The 474-Kilobase-Pair Complete Genome Sequence of CeV-01B, a Virus Infecting Haptolina (Chrysochromulina) ericina (Prymnesiophyceae).</title>
        <authorList>
            <person name="Gallot-Lavallee L."/>
            <person name="Pagarete A."/>
            <person name="Legendre M."/>
            <person name="Santini S."/>
            <person name="Sandaa R.A."/>
            <person name="Himmelbauer H."/>
            <person name="Ogata H."/>
            <person name="Bratbak G."/>
            <person name="Claverie J.M."/>
        </authorList>
    </citation>
    <scope>NUCLEOTIDE SEQUENCE [LARGE SCALE GENOMIC DNA]</scope>
    <source>
        <strain evidence="1">CeV-01B</strain>
    </source>
</reference>
<gene>
    <name evidence="1" type="ORF">ceV_258</name>
</gene>
<dbReference type="Proteomes" id="UP000203826">
    <property type="component" value="Segment"/>
</dbReference>
<protein>
    <submittedName>
        <fullName evidence="1">Uncharacterized protein</fullName>
    </submittedName>
</protein>
<accession>A0A0N9QXC7</accession>
<proteinExistence type="predicted"/>
<evidence type="ECO:0000313" key="2">
    <source>
        <dbReference type="Proteomes" id="UP000203826"/>
    </source>
</evidence>
<evidence type="ECO:0000313" key="1">
    <source>
        <dbReference type="EMBL" id="ALH23164.1"/>
    </source>
</evidence>
<sequence>MDTNDYYYLNLNILSQLEEQDKLGLTNINNNIKLIVDKSSYISSVSRYYNGYNRISVIDYLKDFTNRLEKYIELLVKGNLNDYNETIIPIIENSIKGLENLKKTYSNDSNMVSEISLIVIKFNNFINELNNLIHEDSNS</sequence>
<organism evidence="1 2">
    <name type="scientific">Chrysochromulina ericina virus CeV-01B</name>
    <dbReference type="NCBI Taxonomy" id="3070830"/>
    <lineage>
        <taxon>Viruses</taxon>
        <taxon>Varidnaviria</taxon>
        <taxon>Bamfordvirae</taxon>
        <taxon>Nucleocytoviricota</taxon>
        <taxon>Megaviricetes</taxon>
        <taxon>Imitervirales</taxon>
        <taxon>Mesomimiviridae</taxon>
        <taxon>Tethysvirus</taxon>
        <taxon>Tethysvirus raunefjordenense</taxon>
    </lineage>
</organism>